<accession>A0A427TYA2</accession>
<dbReference type="EMBL" id="RSFW01000002">
    <property type="protein sequence ID" value="RSD29180.1"/>
    <property type="molecule type" value="Genomic_DNA"/>
</dbReference>
<dbReference type="PANTHER" id="PTHR36450:SF1">
    <property type="entry name" value="THIOREDOXIN"/>
    <property type="match status" value="1"/>
</dbReference>
<evidence type="ECO:0000313" key="3">
    <source>
        <dbReference type="Proteomes" id="UP000279911"/>
    </source>
</evidence>
<dbReference type="Pfam" id="PF13192">
    <property type="entry name" value="Thioredoxin_3"/>
    <property type="match status" value="1"/>
</dbReference>
<reference evidence="3" key="1">
    <citation type="submission" date="2018-12" db="EMBL/GenBank/DDBJ databases">
        <title>Bacillus chawlae sp. nov., Bacillus glennii sp. nov., and Bacillus saganii sp. nov. Isolated from the Vehicle Assembly Building at Kennedy Space Center where the Viking Spacecraft were Assembled.</title>
        <authorList>
            <person name="Seuylemezian A."/>
            <person name="Vaishampayan P."/>
        </authorList>
    </citation>
    <scope>NUCLEOTIDE SEQUENCE [LARGE SCALE GENOMIC DNA]</scope>
    <source>
        <strain evidence="3">DSM 13966</strain>
    </source>
</reference>
<dbReference type="Proteomes" id="UP000279911">
    <property type="component" value="Unassembled WGS sequence"/>
</dbReference>
<dbReference type="InterPro" id="IPR012336">
    <property type="entry name" value="Thioredoxin-like_fold"/>
</dbReference>
<proteinExistence type="predicted"/>
<dbReference type="OrthoDB" id="9800630at2"/>
<feature type="domain" description="Thioredoxin-like fold" evidence="1">
    <location>
        <begin position="1"/>
        <end position="74"/>
    </location>
</feature>
<dbReference type="InterPro" id="IPR005243">
    <property type="entry name" value="THIRX-like_proc"/>
</dbReference>
<dbReference type="PANTHER" id="PTHR36450">
    <property type="entry name" value="THIOREDOXIN"/>
    <property type="match status" value="1"/>
</dbReference>
<dbReference type="SUPFAM" id="SSF52833">
    <property type="entry name" value="Thioredoxin-like"/>
    <property type="match status" value="1"/>
</dbReference>
<dbReference type="AlphaFoldDB" id="A0A427TYA2"/>
<dbReference type="RefSeq" id="WP_125478051.1">
    <property type="nucleotide sequence ID" value="NZ_RSFW01000002.1"/>
</dbReference>
<dbReference type="InterPro" id="IPR036249">
    <property type="entry name" value="Thioredoxin-like_sf"/>
</dbReference>
<sequence length="75" mass="8349">MIIKVLGDDMRQCHHLEENINAAVEQAGVAAVVERLNEEEDILKYEVKSTPAVVIDDQVVSSGKLLTVKELKDLF</sequence>
<evidence type="ECO:0000313" key="2">
    <source>
        <dbReference type="EMBL" id="RSD29180.1"/>
    </source>
</evidence>
<name>A0A427TYA2_9BACI</name>
<evidence type="ECO:0000259" key="1">
    <source>
        <dbReference type="Pfam" id="PF13192"/>
    </source>
</evidence>
<dbReference type="Gene3D" id="3.40.30.10">
    <property type="entry name" value="Glutaredoxin"/>
    <property type="match status" value="1"/>
</dbReference>
<dbReference type="NCBIfam" id="TIGR00412">
    <property type="entry name" value="redox_disulf_2"/>
    <property type="match status" value="1"/>
</dbReference>
<comment type="caution">
    <text evidence="2">The sequence shown here is derived from an EMBL/GenBank/DDBJ whole genome shotgun (WGS) entry which is preliminary data.</text>
</comment>
<organism evidence="2 3">
    <name type="scientific">Mesobacillus subterraneus</name>
    <dbReference type="NCBI Taxonomy" id="285983"/>
    <lineage>
        <taxon>Bacteria</taxon>
        <taxon>Bacillati</taxon>
        <taxon>Bacillota</taxon>
        <taxon>Bacilli</taxon>
        <taxon>Bacillales</taxon>
        <taxon>Bacillaceae</taxon>
        <taxon>Mesobacillus</taxon>
    </lineage>
</organism>
<gene>
    <name evidence="2" type="ORF">EJA10_00560</name>
</gene>
<protein>
    <submittedName>
        <fullName evidence="2">Thioredoxin family protein</fullName>
    </submittedName>
</protein>